<evidence type="ECO:0000256" key="2">
    <source>
        <dbReference type="ARBA" id="ARBA00023315"/>
    </source>
</evidence>
<dbReference type="EMBL" id="VOSC01000025">
    <property type="protein sequence ID" value="TXE09799.1"/>
    <property type="molecule type" value="Genomic_DNA"/>
</dbReference>
<dbReference type="RefSeq" id="WP_147135222.1">
    <property type="nucleotide sequence ID" value="NZ_VOSC01000025.1"/>
</dbReference>
<keyword evidence="1" id="KW-0808">Transferase</keyword>
<proteinExistence type="predicted"/>
<accession>A0A5C7AQ45</accession>
<dbReference type="GO" id="GO:0004315">
    <property type="term" value="F:3-oxoacyl-[acyl-carrier-protein] synthase activity"/>
    <property type="evidence" value="ECO:0007669"/>
    <property type="project" value="InterPro"/>
</dbReference>
<dbReference type="Gene3D" id="3.40.47.10">
    <property type="match status" value="1"/>
</dbReference>
<keyword evidence="6" id="KW-1185">Reference proteome</keyword>
<dbReference type="InterPro" id="IPR013747">
    <property type="entry name" value="ACP_syn_III_C"/>
</dbReference>
<comment type="caution">
    <text evidence="5">The sequence shown here is derived from an EMBL/GenBank/DDBJ whole genome shotgun (WGS) entry which is preliminary data.</text>
</comment>
<evidence type="ECO:0000259" key="3">
    <source>
        <dbReference type="Pfam" id="PF08541"/>
    </source>
</evidence>
<evidence type="ECO:0000313" key="6">
    <source>
        <dbReference type="Proteomes" id="UP000321790"/>
    </source>
</evidence>
<dbReference type="PANTHER" id="PTHR34069:SF2">
    <property type="entry name" value="BETA-KETOACYL-[ACYL-CARRIER-PROTEIN] SYNTHASE III"/>
    <property type="match status" value="1"/>
</dbReference>
<evidence type="ECO:0000256" key="1">
    <source>
        <dbReference type="ARBA" id="ARBA00022679"/>
    </source>
</evidence>
<evidence type="ECO:0000259" key="4">
    <source>
        <dbReference type="Pfam" id="PF08545"/>
    </source>
</evidence>
<name>A0A5C7AQ45_9FLAO</name>
<dbReference type="SUPFAM" id="SSF53901">
    <property type="entry name" value="Thiolase-like"/>
    <property type="match status" value="1"/>
</dbReference>
<dbReference type="AlphaFoldDB" id="A0A5C7AQ45"/>
<dbReference type="InterPro" id="IPR013751">
    <property type="entry name" value="ACP_syn_III_N"/>
</dbReference>
<sequence length="352" mass="39361">MTIKITGTGSYIPDTIEKNERFHNHEFLNTDGSVINAPNEVIVEKFKAITGISERRYAKKHHTSSDLGFFAAEKAIKDANIDPETLDYIIVAHNFGDVKHNTIQADIIPSLATRIKHSLRIKNPKCIAYDILFGCPGWVEGVIQAQAFIKAGMAKRCLVIGTETLSRVVDKHDRDSMIFSDGAGATIVEATNEEGGILAHESASFTYDEAYYLYFGNSNNPDLDKDTRYIKMDGRKIYEFALLNVPKAMKACLDKSGTDISEVKKIFIHQANEKMDEAILKRFYRLYRTDIPENVMPMSIQKLGNSSVATVPTLFDLVKNNQLENHNINKGDVVIFASVGAGMHINAIVYKY</sequence>
<feature type="domain" description="Beta-ketoacyl-[acyl-carrier-protein] synthase III C-terminal" evidence="3">
    <location>
        <begin position="253"/>
        <end position="352"/>
    </location>
</feature>
<dbReference type="GO" id="GO:0044550">
    <property type="term" value="P:secondary metabolite biosynthetic process"/>
    <property type="evidence" value="ECO:0007669"/>
    <property type="project" value="TreeGrafter"/>
</dbReference>
<dbReference type="Pfam" id="PF08545">
    <property type="entry name" value="ACP_syn_III"/>
    <property type="match status" value="1"/>
</dbReference>
<dbReference type="Pfam" id="PF08541">
    <property type="entry name" value="ACP_syn_III_C"/>
    <property type="match status" value="1"/>
</dbReference>
<dbReference type="OrthoDB" id="5171393at2"/>
<protein>
    <submittedName>
        <fullName evidence="5">Ketoacyl-ACP synthase III</fullName>
    </submittedName>
</protein>
<dbReference type="InterPro" id="IPR016039">
    <property type="entry name" value="Thiolase-like"/>
</dbReference>
<organism evidence="5 6">
    <name type="scientific">Seonamhaeicola algicola</name>
    <dbReference type="NCBI Taxonomy" id="1719036"/>
    <lineage>
        <taxon>Bacteria</taxon>
        <taxon>Pseudomonadati</taxon>
        <taxon>Bacteroidota</taxon>
        <taxon>Flavobacteriia</taxon>
        <taxon>Flavobacteriales</taxon>
        <taxon>Flavobacteriaceae</taxon>
    </lineage>
</organism>
<evidence type="ECO:0000313" key="5">
    <source>
        <dbReference type="EMBL" id="TXE09799.1"/>
    </source>
</evidence>
<dbReference type="GO" id="GO:0006633">
    <property type="term" value="P:fatty acid biosynthetic process"/>
    <property type="evidence" value="ECO:0007669"/>
    <property type="project" value="InterPro"/>
</dbReference>
<keyword evidence="2" id="KW-0012">Acyltransferase</keyword>
<dbReference type="Proteomes" id="UP000321790">
    <property type="component" value="Unassembled WGS sequence"/>
</dbReference>
<reference evidence="6" key="1">
    <citation type="submission" date="2019-08" db="EMBL/GenBank/DDBJ databases">
        <title>Seonamhaeicola sediminis sp. nov., isolated from marine sediment.</title>
        <authorList>
            <person name="Cao W.R."/>
        </authorList>
    </citation>
    <scope>NUCLEOTIDE SEQUENCE [LARGE SCALE GENOMIC DNA]</scope>
    <source>
        <strain evidence="6">Gy8</strain>
    </source>
</reference>
<gene>
    <name evidence="5" type="ORF">FUA26_09935</name>
</gene>
<feature type="domain" description="Beta-ketoacyl-[acyl-carrier-protein] synthase III N-terminal" evidence="4">
    <location>
        <begin position="129"/>
        <end position="200"/>
    </location>
</feature>
<dbReference type="PANTHER" id="PTHR34069">
    <property type="entry name" value="3-OXOACYL-[ACYL-CARRIER-PROTEIN] SYNTHASE 3"/>
    <property type="match status" value="1"/>
</dbReference>
<dbReference type="GO" id="GO:0003988">
    <property type="term" value="F:acetyl-CoA C-acyltransferase activity"/>
    <property type="evidence" value="ECO:0007669"/>
    <property type="project" value="UniProtKB-ARBA"/>
</dbReference>
<dbReference type="CDD" id="cd00830">
    <property type="entry name" value="KAS_III"/>
    <property type="match status" value="1"/>
</dbReference>